<evidence type="ECO:0000256" key="1">
    <source>
        <dbReference type="SAM" id="MobiDB-lite"/>
    </source>
</evidence>
<dbReference type="SUPFAM" id="SSF52540">
    <property type="entry name" value="P-loop containing nucleoside triphosphate hydrolases"/>
    <property type="match status" value="1"/>
</dbReference>
<dbReference type="EMBL" id="JAOPGA020001461">
    <property type="protein sequence ID" value="KAL0488699.1"/>
    <property type="molecule type" value="Genomic_DNA"/>
</dbReference>
<dbReference type="Gene3D" id="3.40.50.300">
    <property type="entry name" value="P-loop containing nucleotide triphosphate hydrolases"/>
    <property type="match status" value="1"/>
</dbReference>
<sequence>MNKEDERRSLKRRHEDAKNEGGDDTVEIVAKSRRRTRRFSANGDLIPAYHYYVDPSPWNELYLRERIERMAFITLVAPSQSGKSTRAKALIESLKLDFKAIMVSAVQGEAGLVSTLKVLFDCAEFEVKDEKEYNMDTFCELFGNGSTHFRESKVVLIIDEFDAMCTWRNEDRSLFLNALRSIKNSRVSGLKVNTDYVLQSVVAITNYVGDYILTKIGSPFNVDEKITAPYFSFDETKDLFRQYEQETGRRVDDEIVEHIYTQSGGAQGMTQTLGKYVDELYQENDELNLDLWKQHYESIVISVISRSANFQKMKQGLKNQDVLEGVISIMCEKVISPDINKQNRIIIELQRYNICILRRHQVEFANPIVQKYIERSFDVSRESWSINGLFSGDHIDFRVLLCEAIKCMNRISIIKGTALAKRKNTSVEDVYVEAFDHALKRALFPMHVRIDPQVACNGQRLDRMYYISDDKLAVEHGADLLVNGDRVNTSSLDHHVLDQAENYYGLLQPTQSWVVVWVGGAKHRKKFEDEYNNINSKIAYLEHDVEFSKVDVFFAGGDTRRISVIPPDFLNSKTSMQ</sequence>
<gene>
    <name evidence="3" type="ORF">AKO1_015851</name>
</gene>
<dbReference type="GO" id="GO:0016887">
    <property type="term" value="F:ATP hydrolysis activity"/>
    <property type="evidence" value="ECO:0007669"/>
    <property type="project" value="InterPro"/>
</dbReference>
<dbReference type="InterPro" id="IPR003593">
    <property type="entry name" value="AAA+_ATPase"/>
</dbReference>
<feature type="region of interest" description="Disordered" evidence="1">
    <location>
        <begin position="1"/>
        <end position="24"/>
    </location>
</feature>
<evidence type="ECO:0000259" key="2">
    <source>
        <dbReference type="SMART" id="SM00382"/>
    </source>
</evidence>
<name>A0AAW2ZJ59_9EUKA</name>
<feature type="domain" description="AAA+ ATPase" evidence="2">
    <location>
        <begin position="69"/>
        <end position="227"/>
    </location>
</feature>
<evidence type="ECO:0000313" key="3">
    <source>
        <dbReference type="EMBL" id="KAL0488699.1"/>
    </source>
</evidence>
<protein>
    <recommendedName>
        <fullName evidence="2">AAA+ ATPase domain-containing protein</fullName>
    </recommendedName>
</protein>
<evidence type="ECO:0000313" key="4">
    <source>
        <dbReference type="Proteomes" id="UP001431209"/>
    </source>
</evidence>
<dbReference type="InterPro" id="IPR027417">
    <property type="entry name" value="P-loop_NTPase"/>
</dbReference>
<comment type="caution">
    <text evidence="3">The sequence shown here is derived from an EMBL/GenBank/DDBJ whole genome shotgun (WGS) entry which is preliminary data.</text>
</comment>
<feature type="compositionally biased region" description="Basic and acidic residues" evidence="1">
    <location>
        <begin position="1"/>
        <end position="21"/>
    </location>
</feature>
<dbReference type="AlphaFoldDB" id="A0AAW2ZJ59"/>
<dbReference type="Pfam" id="PF13401">
    <property type="entry name" value="AAA_22"/>
    <property type="match status" value="1"/>
</dbReference>
<dbReference type="Proteomes" id="UP001431209">
    <property type="component" value="Unassembled WGS sequence"/>
</dbReference>
<dbReference type="InterPro" id="IPR049945">
    <property type="entry name" value="AAA_22"/>
</dbReference>
<dbReference type="SMART" id="SM00382">
    <property type="entry name" value="AAA"/>
    <property type="match status" value="1"/>
</dbReference>
<organism evidence="3 4">
    <name type="scientific">Acrasis kona</name>
    <dbReference type="NCBI Taxonomy" id="1008807"/>
    <lineage>
        <taxon>Eukaryota</taxon>
        <taxon>Discoba</taxon>
        <taxon>Heterolobosea</taxon>
        <taxon>Tetramitia</taxon>
        <taxon>Eutetramitia</taxon>
        <taxon>Acrasidae</taxon>
        <taxon>Acrasis</taxon>
    </lineage>
</organism>
<reference evidence="3 4" key="1">
    <citation type="submission" date="2024-03" db="EMBL/GenBank/DDBJ databases">
        <title>The Acrasis kona genome and developmental transcriptomes reveal deep origins of eukaryotic multicellular pathways.</title>
        <authorList>
            <person name="Sheikh S."/>
            <person name="Fu C.-J."/>
            <person name="Brown M.W."/>
            <person name="Baldauf S.L."/>
        </authorList>
    </citation>
    <scope>NUCLEOTIDE SEQUENCE [LARGE SCALE GENOMIC DNA]</scope>
    <source>
        <strain evidence="3 4">ATCC MYA-3509</strain>
    </source>
</reference>
<accession>A0AAW2ZJ59</accession>
<proteinExistence type="predicted"/>
<keyword evidence="4" id="KW-1185">Reference proteome</keyword>